<dbReference type="FunFam" id="3.30.300.30:FF:000008">
    <property type="entry name" value="2,3-dihydroxybenzoate-AMP ligase"/>
    <property type="match status" value="1"/>
</dbReference>
<dbReference type="Gene3D" id="3.30.300.30">
    <property type="match status" value="1"/>
</dbReference>
<comment type="caution">
    <text evidence="5">The sequence shown here is derived from an EMBL/GenBank/DDBJ whole genome shotgun (WGS) entry which is preliminary data.</text>
</comment>
<dbReference type="RefSeq" id="WP_271139754.1">
    <property type="nucleotide sequence ID" value="NZ_JAPYYP010000005.1"/>
</dbReference>
<name>A0A9X3Z2W4_9BACL</name>
<dbReference type="PROSITE" id="PS00455">
    <property type="entry name" value="AMP_BINDING"/>
    <property type="match status" value="1"/>
</dbReference>
<dbReference type="AlphaFoldDB" id="A0A9X3Z2W4"/>
<dbReference type="Proteomes" id="UP001151071">
    <property type="component" value="Unassembled WGS sequence"/>
</dbReference>
<evidence type="ECO:0000256" key="1">
    <source>
        <dbReference type="ARBA" id="ARBA00006432"/>
    </source>
</evidence>
<dbReference type="PANTHER" id="PTHR43201:SF5">
    <property type="entry name" value="MEDIUM-CHAIN ACYL-COA LIGASE ACSF2, MITOCHONDRIAL"/>
    <property type="match status" value="1"/>
</dbReference>
<gene>
    <name evidence="5" type="ORF">O3V59_06740</name>
</gene>
<evidence type="ECO:0000256" key="2">
    <source>
        <dbReference type="ARBA" id="ARBA00022598"/>
    </source>
</evidence>
<dbReference type="InterPro" id="IPR000873">
    <property type="entry name" value="AMP-dep_synth/lig_dom"/>
</dbReference>
<evidence type="ECO:0000313" key="6">
    <source>
        <dbReference type="Proteomes" id="UP001151071"/>
    </source>
</evidence>
<feature type="domain" description="AMP-binding enzyme C-terminal" evidence="4">
    <location>
        <begin position="421"/>
        <end position="497"/>
    </location>
</feature>
<dbReference type="Pfam" id="PF13193">
    <property type="entry name" value="AMP-binding_C"/>
    <property type="match status" value="1"/>
</dbReference>
<dbReference type="GO" id="GO:0006631">
    <property type="term" value="P:fatty acid metabolic process"/>
    <property type="evidence" value="ECO:0007669"/>
    <property type="project" value="TreeGrafter"/>
</dbReference>
<sequence>MDLGSLFQFAVSRHPDWTAIVEAERRFTYREFDQLTTNIAAGLQSLGIGQGDRIVLVLKNRLEMSALYWAVQKLGAVFTPINFRLSAEEVRYCIEDAEAKAVVYEPASEEAVLQATASWSPLRIGVLGAAGAEVTYEQLAASESADWAKPRISDDDYCLMLYTSGTTGRPKGVPRTHKNEYGAAMAHIIQNRYEKKESTIGVMPLYHTMGIRSLLSMAFLNGKIVMIPDYAPQLTLEVLEKEEITCVYLVPTILHDLLYHPDFKKYNLSKLRKLGYAGAAMTTALVQDCFRELKPDVFVNHYGSTEVYTFSVCDYLDKKPGCAGKPGIHQELRVVVPDPDGKSTPDDVVAVGEPGEIIVNLASIEAFQGYWKRPDANRKAIRSGWYFTGDMGVIDSDGDLYVVGRVDDMIISGGENIHPIEVEDVIAKHPKVSEVAVVGLPDSRWGEVVTAFVVPSDHSLTVEELDAFCKESPDLANFKRPRRYVWVAELPKSPVGKILRRKLRSGEYTQSEPMMKESAS</sequence>
<protein>
    <submittedName>
        <fullName evidence="5">AMP-binding protein</fullName>
    </submittedName>
</protein>
<keyword evidence="6" id="KW-1185">Reference proteome</keyword>
<dbReference type="SUPFAM" id="SSF56801">
    <property type="entry name" value="Acetyl-CoA synthetase-like"/>
    <property type="match status" value="1"/>
</dbReference>
<dbReference type="Pfam" id="PF00501">
    <property type="entry name" value="AMP-binding"/>
    <property type="match status" value="1"/>
</dbReference>
<comment type="similarity">
    <text evidence="1">Belongs to the ATP-dependent AMP-binding enzyme family.</text>
</comment>
<dbReference type="EMBL" id="JAPYYP010000005">
    <property type="protein sequence ID" value="MDA5108049.1"/>
    <property type="molecule type" value="Genomic_DNA"/>
</dbReference>
<proteinExistence type="inferred from homology"/>
<reference evidence="5" key="1">
    <citation type="submission" date="2022-12" db="EMBL/GenBank/DDBJ databases">
        <title>Draft genome sequence of the thermophilic strain Brevibacillus thermoruber HT42, isolated from Los Humeros, Puebla, Mexico, with biotechnological potential.</title>
        <authorList>
            <person name="Lara Sanchez J."/>
            <person name="Solis Palacios R."/>
            <person name="Bustos Baena A.S."/>
            <person name="Ruz Baez A.E."/>
            <person name="Espinosa Luna G."/>
            <person name="Oliart Ros R.M."/>
        </authorList>
    </citation>
    <scope>NUCLEOTIDE SEQUENCE</scope>
    <source>
        <strain evidence="5">HT42</strain>
    </source>
</reference>
<feature type="domain" description="AMP-dependent synthetase/ligase" evidence="3">
    <location>
        <begin position="8"/>
        <end position="371"/>
    </location>
</feature>
<keyword evidence="2" id="KW-0436">Ligase</keyword>
<dbReference type="InterPro" id="IPR020845">
    <property type="entry name" value="AMP-binding_CS"/>
</dbReference>
<evidence type="ECO:0000259" key="3">
    <source>
        <dbReference type="Pfam" id="PF00501"/>
    </source>
</evidence>
<evidence type="ECO:0000313" key="5">
    <source>
        <dbReference type="EMBL" id="MDA5108049.1"/>
    </source>
</evidence>
<dbReference type="PANTHER" id="PTHR43201">
    <property type="entry name" value="ACYL-COA SYNTHETASE"/>
    <property type="match status" value="1"/>
</dbReference>
<organism evidence="5 6">
    <name type="scientific">Brevibacillus thermoruber</name>
    <dbReference type="NCBI Taxonomy" id="33942"/>
    <lineage>
        <taxon>Bacteria</taxon>
        <taxon>Bacillati</taxon>
        <taxon>Bacillota</taxon>
        <taxon>Bacilli</taxon>
        <taxon>Bacillales</taxon>
        <taxon>Paenibacillaceae</taxon>
        <taxon>Brevibacillus</taxon>
    </lineage>
</organism>
<evidence type="ECO:0000259" key="4">
    <source>
        <dbReference type="Pfam" id="PF13193"/>
    </source>
</evidence>
<dbReference type="InterPro" id="IPR042099">
    <property type="entry name" value="ANL_N_sf"/>
</dbReference>
<dbReference type="GO" id="GO:0031956">
    <property type="term" value="F:medium-chain fatty acid-CoA ligase activity"/>
    <property type="evidence" value="ECO:0007669"/>
    <property type="project" value="TreeGrafter"/>
</dbReference>
<dbReference type="Gene3D" id="3.40.50.12780">
    <property type="entry name" value="N-terminal domain of ligase-like"/>
    <property type="match status" value="1"/>
</dbReference>
<dbReference type="InterPro" id="IPR045851">
    <property type="entry name" value="AMP-bd_C_sf"/>
</dbReference>
<accession>A0A9X3Z2W4</accession>
<dbReference type="InterPro" id="IPR025110">
    <property type="entry name" value="AMP-bd_C"/>
</dbReference>